<dbReference type="HOGENOM" id="CLU_008995_0_0_6"/>
<dbReference type="KEGG" id="eta:ETA_05480"/>
<gene>
    <name evidence="1" type="ordered locus">ETA_05480</name>
</gene>
<dbReference type="AlphaFoldDB" id="B2VJI2"/>
<evidence type="ECO:0000313" key="1">
    <source>
        <dbReference type="EMBL" id="CAO95594.1"/>
    </source>
</evidence>
<dbReference type="eggNOG" id="COG5492">
    <property type="taxonomic scope" value="Bacteria"/>
</dbReference>
<proteinExistence type="predicted"/>
<keyword evidence="2" id="KW-1185">Reference proteome</keyword>
<name>B2VJI2_ERWT9</name>
<dbReference type="EMBL" id="CU468135">
    <property type="protein sequence ID" value="CAO95594.1"/>
    <property type="molecule type" value="Genomic_DNA"/>
</dbReference>
<dbReference type="OrthoDB" id="6458179at2"/>
<reference evidence="1 2" key="1">
    <citation type="journal article" date="2008" name="Environ. Microbiol.">
        <title>The genome of Erwinia tasmaniensis strain Et1/99, a non-pathogenic bacterium in the genus Erwinia.</title>
        <authorList>
            <person name="Kube M."/>
            <person name="Migdoll A.M."/>
            <person name="Mueller I."/>
            <person name="Kuhl H."/>
            <person name="Beck A."/>
            <person name="Reinhardt R."/>
            <person name="Geider K."/>
        </authorList>
    </citation>
    <scope>NUCLEOTIDE SEQUENCE [LARGE SCALE GENOMIC DNA]</scope>
    <source>
        <strain evidence="2">DSM 17950 / CFBP 7177 / CIP 109463 / NCPPB 4357 / Et1/99</strain>
    </source>
</reference>
<evidence type="ECO:0008006" key="3">
    <source>
        <dbReference type="Google" id="ProtNLM"/>
    </source>
</evidence>
<dbReference type="RefSeq" id="WP_012440302.1">
    <property type="nucleotide sequence ID" value="NC_010694.1"/>
</dbReference>
<accession>B2VJI2</accession>
<organism evidence="1 2">
    <name type="scientific">Erwinia tasmaniensis (strain DSM 17950 / CFBP 7177 / CIP 109463 / NCPPB 4357 / Et1/99)</name>
    <dbReference type="NCBI Taxonomy" id="465817"/>
    <lineage>
        <taxon>Bacteria</taxon>
        <taxon>Pseudomonadati</taxon>
        <taxon>Pseudomonadota</taxon>
        <taxon>Gammaproteobacteria</taxon>
        <taxon>Enterobacterales</taxon>
        <taxon>Erwiniaceae</taxon>
        <taxon>Erwinia</taxon>
    </lineage>
</organism>
<sequence>MKTIENINSSLNHKSATNGWDILIAYNRTRINKLLTQQYLKKVAGGENYPPFNHENPKFGLHFKNIAMGPPKVSFEDSNIAGSAVLVRLKFISGDIIRTDADAANPQVLQWDRITAASDYAVKIRVELKYGTGSVSENGDISMHFDQGSLLNVEGMNELPDELLNIFRNYLKDNAMDYNLGTLKRDDASKKLYPREFIVRTQRHPDASTRAAPDNTDGAVLLFIATNYEGKGSYPTNEQPWIIPHDKSATMLISDRLLFGPLLAKQFAGRVKDLAWSSLFTPEGRRILQFTQGYVQTTDVIKGSYSGVGFHGMMWSSDSSQNERPARLSMADFQLGKGPDNKTIIGRFSQQTFTDIFTDSLAAEVKPITTVENVPFKRTGTFNARLSLDKDSNIVFNGSANFNLESAYSSWAGFSNSAKEKFIRKTMDNLNKGNIFELEDIKTFYIRNVLFPGENILSFQDVFIPGDLAMYGEVAESLTALTVEPDEVLVAAGQKLQLTASLPDGSAPKGLIWSADGVGSIDNKGVYTAPALGEITVAKNIIVTAAMADGRTGSAVITVLASPLEITTCFINITERNVLEPFQLKTIVTGSGEAVSWRLESDLDYPGNIDNKGLYTPPAAGHYQEGYNIVTAVASLPSGTKKQAIICLCEKDTTTAFRVNPPIKLAMQPNDKAHFSTRSRDFDANQWELIPQIGKLSEPTSAQDGKMTVWSCDYQAPADIVQHRPLLIRIGQKNRPWQAGYSLVELLPSTSAWSRVCSLSHLEIISADGPASTSIYGNGVNQCTVLIKISPQDINGENVILPAEDIYPFIELVDYITGEDISREGKWAYSNKKNEYNNQRNIHTRDIGAPLYITCNTGEKNKKIAVKVRLTNPDAERAIYSTDINSESGMDNGVSISTLQPVDYTDKNNLSISSSVPVKINENIAFSIIKGNGSYDEKHTGECYQHFINIAPRSEIKKNIFKKIEVKYSPVINNTVNQSHQSWGNIKDEMSFSCLTSDGMQSCSVAGYKTGSQAEPQLLSSAMILFDANKIESSDHVYFDGVIYFKYKGGDTRYRLAIDKLTVHPSVSKNGVVSFVGYSFHIPETKAEPVGWSNSLNEVRVTVTDQYGNSSLLKLRWDSNQNYISPNIS</sequence>
<dbReference type="Proteomes" id="UP000001726">
    <property type="component" value="Chromosome"/>
</dbReference>
<protein>
    <recommendedName>
        <fullName evidence="3">BIG2 domain-containing protein</fullName>
    </recommendedName>
</protein>
<evidence type="ECO:0000313" key="2">
    <source>
        <dbReference type="Proteomes" id="UP000001726"/>
    </source>
</evidence>